<feature type="compositionally biased region" description="Polar residues" evidence="1">
    <location>
        <begin position="9"/>
        <end position="20"/>
    </location>
</feature>
<evidence type="ECO:0000256" key="1">
    <source>
        <dbReference type="SAM" id="MobiDB-lite"/>
    </source>
</evidence>
<dbReference type="EMBL" id="GBXM01080257">
    <property type="protein sequence ID" value="JAH28320.1"/>
    <property type="molecule type" value="Transcribed_RNA"/>
</dbReference>
<name>A0A0E9U1P6_ANGAN</name>
<protein>
    <submittedName>
        <fullName evidence="2">Uncharacterized protein</fullName>
    </submittedName>
</protein>
<accession>A0A0E9U1P6</accession>
<organism evidence="2">
    <name type="scientific">Anguilla anguilla</name>
    <name type="common">European freshwater eel</name>
    <name type="synonym">Muraena anguilla</name>
    <dbReference type="NCBI Taxonomy" id="7936"/>
    <lineage>
        <taxon>Eukaryota</taxon>
        <taxon>Metazoa</taxon>
        <taxon>Chordata</taxon>
        <taxon>Craniata</taxon>
        <taxon>Vertebrata</taxon>
        <taxon>Euteleostomi</taxon>
        <taxon>Actinopterygii</taxon>
        <taxon>Neopterygii</taxon>
        <taxon>Teleostei</taxon>
        <taxon>Anguilliformes</taxon>
        <taxon>Anguillidae</taxon>
        <taxon>Anguilla</taxon>
    </lineage>
</organism>
<reference evidence="2" key="2">
    <citation type="journal article" date="2015" name="Fish Shellfish Immunol.">
        <title>Early steps in the European eel (Anguilla anguilla)-Vibrio vulnificus interaction in the gills: Role of the RtxA13 toxin.</title>
        <authorList>
            <person name="Callol A."/>
            <person name="Pajuelo D."/>
            <person name="Ebbesson L."/>
            <person name="Teles M."/>
            <person name="MacKenzie S."/>
            <person name="Amaro C."/>
        </authorList>
    </citation>
    <scope>NUCLEOTIDE SEQUENCE</scope>
</reference>
<sequence>MINSNNNNHCTNLSGMQMWI</sequence>
<reference evidence="2" key="1">
    <citation type="submission" date="2014-11" db="EMBL/GenBank/DDBJ databases">
        <authorList>
            <person name="Amaro Gonzalez C."/>
        </authorList>
    </citation>
    <scope>NUCLEOTIDE SEQUENCE</scope>
</reference>
<dbReference type="EMBL" id="GBXM01048778">
    <property type="protein sequence ID" value="JAH59799.1"/>
    <property type="molecule type" value="Transcribed_RNA"/>
</dbReference>
<dbReference type="AlphaFoldDB" id="A0A0E9U1P6"/>
<evidence type="ECO:0000313" key="2">
    <source>
        <dbReference type="EMBL" id="JAH59799.1"/>
    </source>
</evidence>
<proteinExistence type="predicted"/>
<feature type="region of interest" description="Disordered" evidence="1">
    <location>
        <begin position="1"/>
        <end position="20"/>
    </location>
</feature>